<keyword evidence="2" id="KW-0408">Iron</keyword>
<reference evidence="5" key="1">
    <citation type="submission" date="2020-01" db="EMBL/GenBank/DDBJ databases">
        <authorList>
            <person name="Hornung B."/>
        </authorList>
    </citation>
    <scope>NUCLEOTIDE SEQUENCE</scope>
    <source>
        <strain evidence="5">PacBioINE</strain>
    </source>
</reference>
<evidence type="ECO:0000313" key="5">
    <source>
        <dbReference type="EMBL" id="CAA7603299.1"/>
    </source>
</evidence>
<dbReference type="SUPFAM" id="SSF52540">
    <property type="entry name" value="P-loop containing nucleoside triphosphate hydrolases"/>
    <property type="match status" value="1"/>
</dbReference>
<dbReference type="InterPro" id="IPR002586">
    <property type="entry name" value="CobQ/CobB/MinD/ParA_Nub-bd_dom"/>
</dbReference>
<dbReference type="PANTHER" id="PTHR43534:SF1">
    <property type="entry name" value="4FE-4S CLUSTER CONTAINING PARA FAMILY ATPASE PROTEIN"/>
    <property type="match status" value="1"/>
</dbReference>
<dbReference type="PROSITE" id="PS51379">
    <property type="entry name" value="4FE4S_FER_2"/>
    <property type="match status" value="2"/>
</dbReference>
<dbReference type="GO" id="GO:0046872">
    <property type="term" value="F:metal ion binding"/>
    <property type="evidence" value="ECO:0007669"/>
    <property type="project" value="UniProtKB-KW"/>
</dbReference>
<dbReference type="PANTHER" id="PTHR43534">
    <property type="entry name" value="MIND SUPERFAMILY P-LOOP ATPASE CONTAINING AN INSERTED FERREDOXIN DOMAIN"/>
    <property type="match status" value="1"/>
</dbReference>
<dbReference type="AlphaFoldDB" id="A0A8S0WAB2"/>
<dbReference type="Gene3D" id="3.40.50.300">
    <property type="entry name" value="P-loop containing nucleotide triphosphate hydrolases"/>
    <property type="match status" value="1"/>
</dbReference>
<feature type="domain" description="4Fe-4S ferredoxin-type" evidence="4">
    <location>
        <begin position="85"/>
        <end position="114"/>
    </location>
</feature>
<gene>
    <name evidence="5" type="ORF">DEACI_4122</name>
</gene>
<dbReference type="Gene3D" id="3.30.70.20">
    <property type="match status" value="1"/>
</dbReference>
<evidence type="ECO:0000256" key="1">
    <source>
        <dbReference type="ARBA" id="ARBA00022723"/>
    </source>
</evidence>
<dbReference type="EMBL" id="LR746496">
    <property type="protein sequence ID" value="CAA7603299.1"/>
    <property type="molecule type" value="Genomic_DNA"/>
</dbReference>
<dbReference type="CDD" id="cd03110">
    <property type="entry name" value="SIMIBI_bact_arch"/>
    <property type="match status" value="1"/>
</dbReference>
<proteinExistence type="predicted"/>
<organism evidence="5">
    <name type="scientific">Acididesulfobacillus acetoxydans</name>
    <dbReference type="NCBI Taxonomy" id="1561005"/>
    <lineage>
        <taxon>Bacteria</taxon>
        <taxon>Bacillati</taxon>
        <taxon>Bacillota</taxon>
        <taxon>Clostridia</taxon>
        <taxon>Eubacteriales</taxon>
        <taxon>Peptococcaceae</taxon>
        <taxon>Acididesulfobacillus</taxon>
    </lineage>
</organism>
<dbReference type="GO" id="GO:0051536">
    <property type="term" value="F:iron-sulfur cluster binding"/>
    <property type="evidence" value="ECO:0007669"/>
    <property type="project" value="UniProtKB-KW"/>
</dbReference>
<evidence type="ECO:0000256" key="2">
    <source>
        <dbReference type="ARBA" id="ARBA00023004"/>
    </source>
</evidence>
<dbReference type="InterPro" id="IPR017896">
    <property type="entry name" value="4Fe4S_Fe-S-bd"/>
</dbReference>
<dbReference type="InterPro" id="IPR017900">
    <property type="entry name" value="4Fe4S_Fe_S_CS"/>
</dbReference>
<dbReference type="RefSeq" id="WP_240986535.1">
    <property type="nucleotide sequence ID" value="NZ_LR746496.1"/>
</dbReference>
<sequence length="290" mass="31335">MKQIAFVSGKGGTGKSTLVSSLSILVQDKMLADCDVDAPNLHILLNGKTLKQEDYFGAKEAVIDSSTCLKCGICRETCRFGAISEQLEIIPMKCEGCGACLLICPAQAISLAEAKTGQTYVSETARGTFSHALLDIGAEGSGKLVTEVRKNTFNFEENEKWLLIDGSPGIGCVVIASIIGTDAVVAISEPTKSGQSDLERVLAVARHFEIPAFVCINKYDLNPEITSQIESYCANNDFPVIGRIPFDPDVMKALQRFKTPVETGNPRVTEEITGIWIRLTEELAKPTAKQ</sequence>
<dbReference type="Proteomes" id="UP000836597">
    <property type="component" value="Chromosome"/>
</dbReference>
<dbReference type="PROSITE" id="PS00198">
    <property type="entry name" value="4FE4S_FER_1"/>
    <property type="match status" value="1"/>
</dbReference>
<keyword evidence="3" id="KW-0411">Iron-sulfur</keyword>
<name>A0A8S0WAB2_9FIRM</name>
<dbReference type="Pfam" id="PF01656">
    <property type="entry name" value="CbiA"/>
    <property type="match status" value="1"/>
</dbReference>
<evidence type="ECO:0000259" key="4">
    <source>
        <dbReference type="PROSITE" id="PS51379"/>
    </source>
</evidence>
<protein>
    <submittedName>
        <fullName evidence="5">CobQ/CobB/MinD/ParA nucleotide binding domain protein</fullName>
    </submittedName>
</protein>
<dbReference type="KEGG" id="aacx:DEACI_4122"/>
<feature type="domain" description="4Fe-4S ferredoxin-type" evidence="4">
    <location>
        <begin position="59"/>
        <end position="84"/>
    </location>
</feature>
<dbReference type="SUPFAM" id="SSF54862">
    <property type="entry name" value="4Fe-4S ferredoxins"/>
    <property type="match status" value="1"/>
</dbReference>
<dbReference type="InterPro" id="IPR027417">
    <property type="entry name" value="P-loop_NTPase"/>
</dbReference>
<accession>A0A8S0WAB2</accession>
<dbReference type="Pfam" id="PF00037">
    <property type="entry name" value="Fer4"/>
    <property type="match status" value="2"/>
</dbReference>
<keyword evidence="1" id="KW-0479">Metal-binding</keyword>
<evidence type="ECO:0000256" key="3">
    <source>
        <dbReference type="ARBA" id="ARBA00023014"/>
    </source>
</evidence>